<name>A0A060SCS3_PYCCI</name>
<protein>
    <recommendedName>
        <fullName evidence="2">DUF6535 domain-containing protein</fullName>
    </recommendedName>
</protein>
<gene>
    <name evidence="3" type="ORF">BN946_scf184774.g11</name>
</gene>
<dbReference type="AlphaFoldDB" id="A0A060SCS3"/>
<feature type="transmembrane region" description="Helical" evidence="1">
    <location>
        <begin position="50"/>
        <end position="67"/>
    </location>
</feature>
<dbReference type="EMBL" id="CCBP010000071">
    <property type="protein sequence ID" value="CDO70183.1"/>
    <property type="molecule type" value="Genomic_DNA"/>
</dbReference>
<dbReference type="HOGENOM" id="CLU_007328_2_0_1"/>
<feature type="transmembrane region" description="Helical" evidence="1">
    <location>
        <begin position="214"/>
        <end position="238"/>
    </location>
</feature>
<accession>A0A060SCS3</accession>
<keyword evidence="1" id="KW-1133">Transmembrane helix</keyword>
<keyword evidence="1" id="KW-0812">Transmembrane</keyword>
<evidence type="ECO:0000313" key="3">
    <source>
        <dbReference type="EMBL" id="CDO70183.1"/>
    </source>
</evidence>
<dbReference type="InterPro" id="IPR045338">
    <property type="entry name" value="DUF6535"/>
</dbReference>
<reference evidence="3" key="1">
    <citation type="submission" date="2014-01" db="EMBL/GenBank/DDBJ databases">
        <title>The genome of the white-rot fungus Pycnoporus cinnabarinus: a basidiomycete model with a versatile arsenal for lignocellulosic biomass breakdown.</title>
        <authorList>
            <person name="Levasseur A."/>
            <person name="Lomascolo A."/>
            <person name="Ruiz-Duenas F.J."/>
            <person name="Uzan E."/>
            <person name="Piumi F."/>
            <person name="Kues U."/>
            <person name="Ram A.F.J."/>
            <person name="Murat C."/>
            <person name="Haon M."/>
            <person name="Benoit I."/>
            <person name="Arfi Y."/>
            <person name="Chevret D."/>
            <person name="Drula E."/>
            <person name="Kwon M.J."/>
            <person name="Gouret P."/>
            <person name="Lesage-Meessen L."/>
            <person name="Lombard V."/>
            <person name="Mariette J."/>
            <person name="Noirot C."/>
            <person name="Park J."/>
            <person name="Patyshakuliyeva A."/>
            <person name="Wieneger R.A.B."/>
            <person name="Wosten H.A.B."/>
            <person name="Martin F."/>
            <person name="Coutinho P.M."/>
            <person name="de Vries R."/>
            <person name="Martinez A.T."/>
            <person name="Klopp C."/>
            <person name="Pontarotti P."/>
            <person name="Henrissat B."/>
            <person name="Record E."/>
        </authorList>
    </citation>
    <scope>NUCLEOTIDE SEQUENCE [LARGE SCALE GENOMIC DNA]</scope>
    <source>
        <strain evidence="3">BRFM137</strain>
    </source>
</reference>
<feature type="transmembrane region" description="Helical" evidence="1">
    <location>
        <begin position="129"/>
        <end position="147"/>
    </location>
</feature>
<dbReference type="Pfam" id="PF20153">
    <property type="entry name" value="DUF6535"/>
    <property type="match status" value="1"/>
</dbReference>
<feature type="domain" description="DUF6535" evidence="2">
    <location>
        <begin position="26"/>
        <end position="209"/>
    </location>
</feature>
<dbReference type="OrthoDB" id="3219854at2759"/>
<dbReference type="OMA" id="WHVEDIL"/>
<sequence length="452" mass="50817">MNRTHSHRSRPDLKHVTPEYDSSEAWAACAKALREHDEDMVQAWKEEIDTLLVFAGLFSAVLTAFNVESYTLLQQQPEDTTVAILTQISTQLNSYTTNANFANTTRPTSSASLVPVFQASALAVRLNTLWFSALVCSLLSASLGLLVKQWLREYLAGSSNISRESIRIRQYRYDGLRKWRVPQIILFLPMLLQLSLVLFFVGLVDLLWSLHPVVASVVSVVVATGGLLGLMTSLLPPLYPDCPYKSPQSWLLCILMQALKGALTAIASRYHWHLQHATQEGGDLWASKLDLPTIVHNRLTSAFRRWLHRCSLGDKPYSSWKEREKAHVNRAAASLDNATLAAADRTFMDDAFLGAVVRPCMNDIEPLAALRCLDRILLKRAPRVIYDLPYWEHALDPEDKGTVTLMLLLLDLLHRLNQEPDDHGRRRRAPPCTHDYASSRPISPGTIFVATE</sequence>
<keyword evidence="4" id="KW-1185">Reference proteome</keyword>
<dbReference type="Proteomes" id="UP000029665">
    <property type="component" value="Unassembled WGS sequence"/>
</dbReference>
<comment type="caution">
    <text evidence="3">The sequence shown here is derived from an EMBL/GenBank/DDBJ whole genome shotgun (WGS) entry which is preliminary data.</text>
</comment>
<keyword evidence="1" id="KW-0472">Membrane</keyword>
<proteinExistence type="predicted"/>
<feature type="transmembrane region" description="Helical" evidence="1">
    <location>
        <begin position="184"/>
        <end position="208"/>
    </location>
</feature>
<evidence type="ECO:0000259" key="2">
    <source>
        <dbReference type="Pfam" id="PF20153"/>
    </source>
</evidence>
<organism evidence="3 4">
    <name type="scientific">Pycnoporus cinnabarinus</name>
    <name type="common">Cinnabar-red polypore</name>
    <name type="synonym">Trametes cinnabarina</name>
    <dbReference type="NCBI Taxonomy" id="5643"/>
    <lineage>
        <taxon>Eukaryota</taxon>
        <taxon>Fungi</taxon>
        <taxon>Dikarya</taxon>
        <taxon>Basidiomycota</taxon>
        <taxon>Agaricomycotina</taxon>
        <taxon>Agaricomycetes</taxon>
        <taxon>Polyporales</taxon>
        <taxon>Polyporaceae</taxon>
        <taxon>Trametes</taxon>
    </lineage>
</organism>
<evidence type="ECO:0000256" key="1">
    <source>
        <dbReference type="SAM" id="Phobius"/>
    </source>
</evidence>
<evidence type="ECO:0000313" key="4">
    <source>
        <dbReference type="Proteomes" id="UP000029665"/>
    </source>
</evidence>